<dbReference type="GO" id="GO:0003824">
    <property type="term" value="F:catalytic activity"/>
    <property type="evidence" value="ECO:0007669"/>
    <property type="project" value="InterPro"/>
</dbReference>
<evidence type="ECO:0000313" key="2">
    <source>
        <dbReference type="EMBL" id="CAG2203584.1"/>
    </source>
</evidence>
<dbReference type="InterPro" id="IPR036691">
    <property type="entry name" value="Endo/exonu/phosph_ase_sf"/>
</dbReference>
<name>A0A8S3REN2_MYTED</name>
<evidence type="ECO:0000313" key="3">
    <source>
        <dbReference type="Proteomes" id="UP000683360"/>
    </source>
</evidence>
<protein>
    <recommendedName>
        <fullName evidence="1">Endonuclease/exonuclease/phosphatase domain-containing protein</fullName>
    </recommendedName>
</protein>
<dbReference type="Proteomes" id="UP000683360">
    <property type="component" value="Unassembled WGS sequence"/>
</dbReference>
<sequence length="410" mass="48471">MELTLTLTLLNVCGLKRKLLYQEFRDLLKCNDSLCLTETKLDDLDEISFEDFTFHYKNRKTFTSFRSGGIALGYRSQYAKFIHCIETDCPFVLWFRVDRILFRTEDDIIMGIVYIPPENTRYTSENAMSEIEIEFLELQKNSNCIFLLGDFNSRTANEQDFCNISDFEEHLTDFIGKWKHEKTIEYKINIDVDKVNELLLNVMSKYDDISSVDQGTVDSIVSDITTVLLSAAKDTFGVFTKNSKNIGGEGNFSNKDWFNKDCKKVRQEFRKSRRLYKHYGSNLFKERLRQSEKHYKKVMDENIKLYNENLRTKMRNMRFKNPREFWKIWNKVKHKNNCNITTESLFNFFKDINKNKYEGDTYDINNDVSQESSNSMLNEIKICTDGYHLNTFYKNSNTTVKTDKNGVQYT</sequence>
<evidence type="ECO:0000259" key="1">
    <source>
        <dbReference type="Pfam" id="PF03372"/>
    </source>
</evidence>
<dbReference type="Pfam" id="PF03372">
    <property type="entry name" value="Exo_endo_phos"/>
    <property type="match status" value="1"/>
</dbReference>
<dbReference type="OrthoDB" id="6082598at2759"/>
<organism evidence="2 3">
    <name type="scientific">Mytilus edulis</name>
    <name type="common">Blue mussel</name>
    <dbReference type="NCBI Taxonomy" id="6550"/>
    <lineage>
        <taxon>Eukaryota</taxon>
        <taxon>Metazoa</taxon>
        <taxon>Spiralia</taxon>
        <taxon>Lophotrochozoa</taxon>
        <taxon>Mollusca</taxon>
        <taxon>Bivalvia</taxon>
        <taxon>Autobranchia</taxon>
        <taxon>Pteriomorphia</taxon>
        <taxon>Mytilida</taxon>
        <taxon>Mytiloidea</taxon>
        <taxon>Mytilidae</taxon>
        <taxon>Mytilinae</taxon>
        <taxon>Mytilus</taxon>
    </lineage>
</organism>
<proteinExistence type="predicted"/>
<dbReference type="InterPro" id="IPR005135">
    <property type="entry name" value="Endo/exonuclease/phosphatase"/>
</dbReference>
<keyword evidence="3" id="KW-1185">Reference proteome</keyword>
<dbReference type="SUPFAM" id="SSF56219">
    <property type="entry name" value="DNase I-like"/>
    <property type="match status" value="1"/>
</dbReference>
<feature type="domain" description="Endonuclease/exonuclease/phosphatase" evidence="1">
    <location>
        <begin position="11"/>
        <end position="153"/>
    </location>
</feature>
<dbReference type="AlphaFoldDB" id="A0A8S3REN2"/>
<dbReference type="EMBL" id="CAJPWZ010000923">
    <property type="protein sequence ID" value="CAG2203584.1"/>
    <property type="molecule type" value="Genomic_DNA"/>
</dbReference>
<comment type="caution">
    <text evidence="2">The sequence shown here is derived from an EMBL/GenBank/DDBJ whole genome shotgun (WGS) entry which is preliminary data.</text>
</comment>
<accession>A0A8S3REN2</accession>
<reference evidence="2" key="1">
    <citation type="submission" date="2021-03" db="EMBL/GenBank/DDBJ databases">
        <authorList>
            <person name="Bekaert M."/>
        </authorList>
    </citation>
    <scope>NUCLEOTIDE SEQUENCE</scope>
</reference>
<gene>
    <name evidence="2" type="ORF">MEDL_18083</name>
</gene>